<dbReference type="GO" id="GO:0005506">
    <property type="term" value="F:iron ion binding"/>
    <property type="evidence" value="ECO:0007669"/>
    <property type="project" value="InterPro"/>
</dbReference>
<protein>
    <submittedName>
        <fullName evidence="7">Xanthine dehydrogenase</fullName>
    </submittedName>
</protein>
<dbReference type="OrthoDB" id="8300278at2759"/>
<proteinExistence type="predicted"/>
<evidence type="ECO:0000313" key="8">
    <source>
        <dbReference type="Proteomes" id="UP000198287"/>
    </source>
</evidence>
<dbReference type="OMA" id="QEADDVW"/>
<dbReference type="InterPro" id="IPR006058">
    <property type="entry name" value="2Fe2S_fd_BS"/>
</dbReference>
<keyword evidence="4" id="KW-0408">Iron</keyword>
<dbReference type="Proteomes" id="UP000198287">
    <property type="component" value="Unassembled WGS sequence"/>
</dbReference>
<dbReference type="STRING" id="158441.A0A226DDA9"/>
<dbReference type="Pfam" id="PF00111">
    <property type="entry name" value="Fer2"/>
    <property type="match status" value="1"/>
</dbReference>
<dbReference type="SUPFAM" id="SSF47741">
    <property type="entry name" value="CO dehydrogenase ISP C-domain like"/>
    <property type="match status" value="1"/>
</dbReference>
<comment type="caution">
    <text evidence="7">The sequence shown here is derived from an EMBL/GenBank/DDBJ whole genome shotgun (WGS) entry which is preliminary data.</text>
</comment>
<feature type="domain" description="2Fe-2S ferredoxin-type" evidence="6">
    <location>
        <begin position="4"/>
        <end position="91"/>
    </location>
</feature>
<dbReference type="SUPFAM" id="SSF54292">
    <property type="entry name" value="2Fe-2S ferredoxin-like"/>
    <property type="match status" value="1"/>
</dbReference>
<accession>A0A226DDA9</accession>
<keyword evidence="5" id="KW-0411">Iron-sulfur</keyword>
<evidence type="ECO:0000256" key="2">
    <source>
        <dbReference type="ARBA" id="ARBA00022723"/>
    </source>
</evidence>
<dbReference type="Pfam" id="PF01799">
    <property type="entry name" value="Fer2_2"/>
    <property type="match status" value="1"/>
</dbReference>
<reference evidence="7 8" key="1">
    <citation type="submission" date="2015-12" db="EMBL/GenBank/DDBJ databases">
        <title>The genome of Folsomia candida.</title>
        <authorList>
            <person name="Faddeeva A."/>
            <person name="Derks M.F."/>
            <person name="Anvar Y."/>
            <person name="Smit S."/>
            <person name="Van Straalen N."/>
            <person name="Roelofs D."/>
        </authorList>
    </citation>
    <scope>NUCLEOTIDE SEQUENCE [LARGE SCALE GENOMIC DNA]</scope>
    <source>
        <strain evidence="7 8">VU population</strain>
        <tissue evidence="7">Whole body</tissue>
    </source>
</reference>
<evidence type="ECO:0000256" key="5">
    <source>
        <dbReference type="ARBA" id="ARBA00023014"/>
    </source>
</evidence>
<gene>
    <name evidence="7" type="ORF">Fcan01_22586</name>
</gene>
<dbReference type="AlphaFoldDB" id="A0A226DDA9"/>
<evidence type="ECO:0000259" key="6">
    <source>
        <dbReference type="PROSITE" id="PS51085"/>
    </source>
</evidence>
<dbReference type="GO" id="GO:0051537">
    <property type="term" value="F:2 iron, 2 sulfur cluster binding"/>
    <property type="evidence" value="ECO:0007669"/>
    <property type="project" value="UniProtKB-KW"/>
</dbReference>
<keyword evidence="8" id="KW-1185">Reference proteome</keyword>
<organism evidence="7 8">
    <name type="scientific">Folsomia candida</name>
    <name type="common">Springtail</name>
    <dbReference type="NCBI Taxonomy" id="158441"/>
    <lineage>
        <taxon>Eukaryota</taxon>
        <taxon>Metazoa</taxon>
        <taxon>Ecdysozoa</taxon>
        <taxon>Arthropoda</taxon>
        <taxon>Hexapoda</taxon>
        <taxon>Collembola</taxon>
        <taxon>Entomobryomorpha</taxon>
        <taxon>Isotomoidea</taxon>
        <taxon>Isotomidae</taxon>
        <taxon>Proisotominae</taxon>
        <taxon>Folsomia</taxon>
    </lineage>
</organism>
<dbReference type="InterPro" id="IPR012675">
    <property type="entry name" value="Beta-grasp_dom_sf"/>
</dbReference>
<dbReference type="PROSITE" id="PS00197">
    <property type="entry name" value="2FE2S_FER_1"/>
    <property type="match status" value="1"/>
</dbReference>
<dbReference type="InterPro" id="IPR036884">
    <property type="entry name" value="2Fe-2S-bd_dom_sf"/>
</dbReference>
<dbReference type="InterPro" id="IPR002888">
    <property type="entry name" value="2Fe-2S-bd"/>
</dbReference>
<evidence type="ECO:0000313" key="7">
    <source>
        <dbReference type="EMBL" id="OXA42697.1"/>
    </source>
</evidence>
<dbReference type="PANTHER" id="PTHR45444:SF3">
    <property type="entry name" value="XANTHINE DEHYDROGENASE"/>
    <property type="match status" value="1"/>
</dbReference>
<dbReference type="FunFam" id="3.10.20.30:FF:000015">
    <property type="entry name" value="Aldehyde oxidase 1"/>
    <property type="match status" value="1"/>
</dbReference>
<sequence length="207" mass="23142">MESRPLIFYVNGKKVVENTPNPEWTLLYYLRHHLRLVGSKEGCGEGGCGACTVMQSRFDPETRKIHNMAINACLTPLCSVHGSAVITVEGIGSVRQGKDCQVAWDAMWACTPGFVMSMYALLRNNPKPTEHDMEEAFQGYRPILDGFRTLCCKDLFQGNGTAGKCCEAYDTNENVEEVADILFDESEFLPYDPTAEIIFPPELQVNF</sequence>
<dbReference type="PROSITE" id="PS51085">
    <property type="entry name" value="2FE2S_FER_2"/>
    <property type="match status" value="1"/>
</dbReference>
<dbReference type="PANTHER" id="PTHR45444">
    <property type="entry name" value="XANTHINE DEHYDROGENASE"/>
    <property type="match status" value="1"/>
</dbReference>
<dbReference type="InterPro" id="IPR001041">
    <property type="entry name" value="2Fe-2S_ferredoxin-type"/>
</dbReference>
<keyword evidence="3" id="KW-0560">Oxidoreductase</keyword>
<evidence type="ECO:0000256" key="4">
    <source>
        <dbReference type="ARBA" id="ARBA00023004"/>
    </source>
</evidence>
<dbReference type="EMBL" id="LNIX01000025">
    <property type="protein sequence ID" value="OXA42697.1"/>
    <property type="molecule type" value="Genomic_DNA"/>
</dbReference>
<dbReference type="InterPro" id="IPR016208">
    <property type="entry name" value="Ald_Oxase/xanthine_DH-like"/>
</dbReference>
<keyword evidence="1" id="KW-0001">2Fe-2S</keyword>
<dbReference type="InterPro" id="IPR036010">
    <property type="entry name" value="2Fe-2S_ferredoxin-like_sf"/>
</dbReference>
<dbReference type="Gene3D" id="3.10.20.30">
    <property type="match status" value="1"/>
</dbReference>
<evidence type="ECO:0000256" key="3">
    <source>
        <dbReference type="ARBA" id="ARBA00023002"/>
    </source>
</evidence>
<keyword evidence="2" id="KW-0479">Metal-binding</keyword>
<name>A0A226DDA9_FOLCA</name>
<dbReference type="Gene3D" id="1.10.150.120">
    <property type="entry name" value="[2Fe-2S]-binding domain"/>
    <property type="match status" value="1"/>
</dbReference>
<dbReference type="GO" id="GO:0016491">
    <property type="term" value="F:oxidoreductase activity"/>
    <property type="evidence" value="ECO:0007669"/>
    <property type="project" value="UniProtKB-KW"/>
</dbReference>
<evidence type="ECO:0000256" key="1">
    <source>
        <dbReference type="ARBA" id="ARBA00022714"/>
    </source>
</evidence>